<protein>
    <submittedName>
        <fullName evidence="2">Uncharacterized protein</fullName>
    </submittedName>
</protein>
<evidence type="ECO:0000256" key="1">
    <source>
        <dbReference type="SAM" id="MobiDB-lite"/>
    </source>
</evidence>
<dbReference type="EMBL" id="CAMAPE010000073">
    <property type="protein sequence ID" value="CAH9117362.1"/>
    <property type="molecule type" value="Genomic_DNA"/>
</dbReference>
<gene>
    <name evidence="2" type="ORF">CEURO_LOCUS21528</name>
</gene>
<reference evidence="2" key="1">
    <citation type="submission" date="2022-07" db="EMBL/GenBank/DDBJ databases">
        <authorList>
            <person name="Macas J."/>
            <person name="Novak P."/>
            <person name="Neumann P."/>
        </authorList>
    </citation>
    <scope>NUCLEOTIDE SEQUENCE</scope>
</reference>
<feature type="region of interest" description="Disordered" evidence="1">
    <location>
        <begin position="1"/>
        <end position="179"/>
    </location>
</feature>
<evidence type="ECO:0000313" key="2">
    <source>
        <dbReference type="EMBL" id="CAH9117362.1"/>
    </source>
</evidence>
<organism evidence="2 3">
    <name type="scientific">Cuscuta europaea</name>
    <name type="common">European dodder</name>
    <dbReference type="NCBI Taxonomy" id="41803"/>
    <lineage>
        <taxon>Eukaryota</taxon>
        <taxon>Viridiplantae</taxon>
        <taxon>Streptophyta</taxon>
        <taxon>Embryophyta</taxon>
        <taxon>Tracheophyta</taxon>
        <taxon>Spermatophyta</taxon>
        <taxon>Magnoliopsida</taxon>
        <taxon>eudicotyledons</taxon>
        <taxon>Gunneridae</taxon>
        <taxon>Pentapetalae</taxon>
        <taxon>asterids</taxon>
        <taxon>lamiids</taxon>
        <taxon>Solanales</taxon>
        <taxon>Convolvulaceae</taxon>
        <taxon>Cuscuteae</taxon>
        <taxon>Cuscuta</taxon>
        <taxon>Cuscuta subgen. Cuscuta</taxon>
    </lineage>
</organism>
<sequence>MGLPQLPEDREEADDSKPKGKVDGKETDNEEDHEKLRKEAEMNREKGDRKTGLGQPKDSSGKSTGGEEIQQSKSKGVPSGGSGGDKGGDKDDDSGDQGKGRPRNRSKKAGKKGSTKKGKEDEEESDKEDYKFSYLYKKPNRPKVPKKSKKKSRKGRRSSSESSPSSSSSSSDTDSSDDEVYVGRKYVDPRKPAPAPAFAPSGVPPELKQLWELAIPAKLHINTSRLTLKKYKVTIGSLRTFLKDNELDEMSLRDVAFGTIMVTLLETKIIPPNNDSATAEDATPVPPGSFAKTEEITRWKKGAKLMAITTIFVLSSGAQNDNIK</sequence>
<keyword evidence="3" id="KW-1185">Reference proteome</keyword>
<accession>A0A9P1EMA4</accession>
<evidence type="ECO:0000313" key="3">
    <source>
        <dbReference type="Proteomes" id="UP001152484"/>
    </source>
</evidence>
<feature type="compositionally biased region" description="Basic residues" evidence="1">
    <location>
        <begin position="138"/>
        <end position="157"/>
    </location>
</feature>
<dbReference type="Proteomes" id="UP001152484">
    <property type="component" value="Unassembled WGS sequence"/>
</dbReference>
<proteinExistence type="predicted"/>
<feature type="compositionally biased region" description="Basic and acidic residues" evidence="1">
    <location>
        <begin position="15"/>
        <end position="51"/>
    </location>
</feature>
<feature type="compositionally biased region" description="Basic residues" evidence="1">
    <location>
        <begin position="100"/>
        <end position="116"/>
    </location>
</feature>
<feature type="compositionally biased region" description="Low complexity" evidence="1">
    <location>
        <begin position="160"/>
        <end position="173"/>
    </location>
</feature>
<comment type="caution">
    <text evidence="2">The sequence shown here is derived from an EMBL/GenBank/DDBJ whole genome shotgun (WGS) entry which is preliminary data.</text>
</comment>
<name>A0A9P1EMA4_CUSEU</name>
<dbReference type="AlphaFoldDB" id="A0A9P1EMA4"/>